<keyword evidence="2 5" id="KW-0238">DNA-binding</keyword>
<dbReference type="GO" id="GO:0003700">
    <property type="term" value="F:DNA-binding transcription factor activity"/>
    <property type="evidence" value="ECO:0007669"/>
    <property type="project" value="InterPro"/>
</dbReference>
<evidence type="ECO:0000313" key="6">
    <source>
        <dbReference type="Proteomes" id="UP000295504"/>
    </source>
</evidence>
<name>A0A4R2TK88_9FIRM</name>
<dbReference type="GO" id="GO:0003677">
    <property type="term" value="F:DNA binding"/>
    <property type="evidence" value="ECO:0007669"/>
    <property type="project" value="UniProtKB-KW"/>
</dbReference>
<organism evidence="5 6">
    <name type="scientific">Serpentinicella alkaliphila</name>
    <dbReference type="NCBI Taxonomy" id="1734049"/>
    <lineage>
        <taxon>Bacteria</taxon>
        <taxon>Bacillati</taxon>
        <taxon>Bacillota</taxon>
        <taxon>Clostridia</taxon>
        <taxon>Peptostreptococcales</taxon>
        <taxon>Natronincolaceae</taxon>
        <taxon>Serpentinicella</taxon>
    </lineage>
</organism>
<dbReference type="PANTHER" id="PTHR42756:SF1">
    <property type="entry name" value="TRANSCRIPTIONAL REPRESSOR OF EMRAB OPERON"/>
    <property type="match status" value="1"/>
</dbReference>
<reference evidence="5 6" key="1">
    <citation type="submission" date="2019-03" db="EMBL/GenBank/DDBJ databases">
        <title>Genomic Encyclopedia of Type Strains, Phase IV (KMG-IV): sequencing the most valuable type-strain genomes for metagenomic binning, comparative biology and taxonomic classification.</title>
        <authorList>
            <person name="Goeker M."/>
        </authorList>
    </citation>
    <scope>NUCLEOTIDE SEQUENCE [LARGE SCALE GENOMIC DNA]</scope>
    <source>
        <strain evidence="5 6">DSM 100013</strain>
    </source>
</reference>
<dbReference type="Pfam" id="PF01047">
    <property type="entry name" value="MarR"/>
    <property type="match status" value="1"/>
</dbReference>
<evidence type="ECO:0000256" key="1">
    <source>
        <dbReference type="ARBA" id="ARBA00023015"/>
    </source>
</evidence>
<evidence type="ECO:0000256" key="3">
    <source>
        <dbReference type="ARBA" id="ARBA00023163"/>
    </source>
</evidence>
<protein>
    <submittedName>
        <fullName evidence="5">DNA-binding MarR family transcriptional regulator</fullName>
    </submittedName>
</protein>
<sequence length="149" mass="17095">MLKDIKAYEKLREIIRIFERNLGALKANEITCCGITMAQCHALVEIGRAENISLNELANILDLDNSTMSRTVNGLVDNGYAKRDINPKDRRYVTISLEEKGYGLFEGIESEMNEYFKKVYETIPEKKRDQVIESLEILLKSIKINDCCK</sequence>
<dbReference type="PRINTS" id="PR00598">
    <property type="entry name" value="HTHMARR"/>
</dbReference>
<dbReference type="InterPro" id="IPR036390">
    <property type="entry name" value="WH_DNA-bd_sf"/>
</dbReference>
<dbReference type="EMBL" id="SLYC01000010">
    <property type="protein sequence ID" value="TCQ03236.1"/>
    <property type="molecule type" value="Genomic_DNA"/>
</dbReference>
<proteinExistence type="predicted"/>
<feature type="domain" description="HTH marR-type" evidence="4">
    <location>
        <begin position="8"/>
        <end position="140"/>
    </location>
</feature>
<dbReference type="OrthoDB" id="1853358at2"/>
<keyword evidence="1" id="KW-0805">Transcription regulation</keyword>
<dbReference type="PROSITE" id="PS50995">
    <property type="entry name" value="HTH_MARR_2"/>
    <property type="match status" value="1"/>
</dbReference>
<dbReference type="Gene3D" id="1.10.10.10">
    <property type="entry name" value="Winged helix-like DNA-binding domain superfamily/Winged helix DNA-binding domain"/>
    <property type="match status" value="1"/>
</dbReference>
<keyword evidence="6" id="KW-1185">Reference proteome</keyword>
<dbReference type="InterPro" id="IPR000835">
    <property type="entry name" value="HTH_MarR-typ"/>
</dbReference>
<dbReference type="Proteomes" id="UP000295504">
    <property type="component" value="Unassembled WGS sequence"/>
</dbReference>
<evidence type="ECO:0000259" key="4">
    <source>
        <dbReference type="PROSITE" id="PS50995"/>
    </source>
</evidence>
<keyword evidence="3" id="KW-0804">Transcription</keyword>
<comment type="caution">
    <text evidence="5">The sequence shown here is derived from an EMBL/GenBank/DDBJ whole genome shotgun (WGS) entry which is preliminary data.</text>
</comment>
<dbReference type="InterPro" id="IPR036388">
    <property type="entry name" value="WH-like_DNA-bd_sf"/>
</dbReference>
<dbReference type="RefSeq" id="WP_132848060.1">
    <property type="nucleotide sequence ID" value="NZ_CP058648.1"/>
</dbReference>
<dbReference type="SUPFAM" id="SSF46785">
    <property type="entry name" value="Winged helix' DNA-binding domain"/>
    <property type="match status" value="1"/>
</dbReference>
<dbReference type="PANTHER" id="PTHR42756">
    <property type="entry name" value="TRANSCRIPTIONAL REGULATOR, MARR"/>
    <property type="match status" value="1"/>
</dbReference>
<evidence type="ECO:0000256" key="2">
    <source>
        <dbReference type="ARBA" id="ARBA00023125"/>
    </source>
</evidence>
<accession>A0A4R2TK88</accession>
<dbReference type="SMART" id="SM00347">
    <property type="entry name" value="HTH_MARR"/>
    <property type="match status" value="1"/>
</dbReference>
<evidence type="ECO:0000313" key="5">
    <source>
        <dbReference type="EMBL" id="TCQ03236.1"/>
    </source>
</evidence>
<gene>
    <name evidence="5" type="ORF">EDD79_101024</name>
</gene>
<dbReference type="AlphaFoldDB" id="A0A4R2TK88"/>